<evidence type="ECO:0000256" key="1">
    <source>
        <dbReference type="SAM" id="Phobius"/>
    </source>
</evidence>
<reference evidence="2" key="1">
    <citation type="submission" date="2019-02" db="EMBL/GenBank/DDBJ databases">
        <authorList>
            <person name="Gruber-Vodicka R. H."/>
            <person name="Seah K. B. B."/>
        </authorList>
    </citation>
    <scope>NUCLEOTIDE SEQUENCE</scope>
    <source>
        <strain evidence="2">BECK_BZ123</strain>
    </source>
</reference>
<feature type="transmembrane region" description="Helical" evidence="1">
    <location>
        <begin position="81"/>
        <end position="102"/>
    </location>
</feature>
<keyword evidence="1" id="KW-0812">Transmembrane</keyword>
<gene>
    <name evidence="2" type="ORF">BECKTC1821D_GA0114238_101928</name>
</gene>
<sequence>MPQIEKIKEETGWLKVEFALSVVIDTSVDWLDSAKLSQGACSSYSFGHLHDCRDYLGNHRYQSPRIQKDPEIGRTVMDEMLIRELLVVLAVLIFAVGMGIVIEETRDQD</sequence>
<accession>A0A450YR01</accession>
<keyword evidence="1" id="KW-1133">Transmembrane helix</keyword>
<dbReference type="AlphaFoldDB" id="A0A450YR01"/>
<organism evidence="2">
    <name type="scientific">Candidatus Kentrum sp. TC</name>
    <dbReference type="NCBI Taxonomy" id="2126339"/>
    <lineage>
        <taxon>Bacteria</taxon>
        <taxon>Pseudomonadati</taxon>
        <taxon>Pseudomonadota</taxon>
        <taxon>Gammaproteobacteria</taxon>
        <taxon>Candidatus Kentrum</taxon>
    </lineage>
</organism>
<evidence type="ECO:0000313" key="2">
    <source>
        <dbReference type="EMBL" id="VFK43953.1"/>
    </source>
</evidence>
<proteinExistence type="predicted"/>
<name>A0A450YR01_9GAMM</name>
<keyword evidence="1" id="KW-0472">Membrane</keyword>
<dbReference type="EMBL" id="CAADFS010000019">
    <property type="protein sequence ID" value="VFK43953.1"/>
    <property type="molecule type" value="Genomic_DNA"/>
</dbReference>
<protein>
    <submittedName>
        <fullName evidence="2">Uncharacterized protein</fullName>
    </submittedName>
</protein>